<sequence>MKYLYVFLLLSLFSCKNDTKLEPPIVIDEVVPTDLKILSDSTMVLDKDIEISKVLSIKLKQKSLIEIADERNELKELIIEKKYFKEEDEYTLDFTYPLLNENLKPTNVNFNEYINDYYVDIIGTEAGILEDKALICDSIKIDQFREKRYIDYKIFNVNDQLVSVLFYKENFYSGTLHPTYSFDCMNFDLNRGVFMNYEDFFNVGSEVEFTDILNKEISKQESKGDKYYDCWKLSNDDFFENKNNFVVNETYVEYYFDDCVMCPSYAGSYSIKIPLVQLLSVLRKYDLNPLVL</sequence>
<accession>A0A917GC79</accession>
<reference evidence="3" key="2">
    <citation type="submission" date="2020-09" db="EMBL/GenBank/DDBJ databases">
        <authorList>
            <person name="Sun Q."/>
            <person name="Zhou Y."/>
        </authorList>
    </citation>
    <scope>NUCLEOTIDE SEQUENCE</scope>
    <source>
        <strain evidence="3">CGMCC 1.12751</strain>
    </source>
</reference>
<protein>
    <recommendedName>
        <fullName evidence="2">DUF3298 domain-containing protein</fullName>
    </recommendedName>
</protein>
<dbReference type="InterPro" id="IPR021729">
    <property type="entry name" value="DUF3298"/>
</dbReference>
<feature type="coiled-coil region" evidence="1">
    <location>
        <begin position="60"/>
        <end position="87"/>
    </location>
</feature>
<dbReference type="Gene3D" id="3.30.565.40">
    <property type="entry name" value="Fervidobacterium nodosum Rt17-B1 like"/>
    <property type="match status" value="1"/>
</dbReference>
<dbReference type="Pfam" id="PF11738">
    <property type="entry name" value="DUF3298"/>
    <property type="match status" value="1"/>
</dbReference>
<dbReference type="InterPro" id="IPR037126">
    <property type="entry name" value="PdaC/RsiV-like_sf"/>
</dbReference>
<dbReference type="RefSeq" id="WP_188461719.1">
    <property type="nucleotide sequence ID" value="NZ_BMFQ01000001.1"/>
</dbReference>
<dbReference type="AlphaFoldDB" id="A0A917GC79"/>
<evidence type="ECO:0000259" key="2">
    <source>
        <dbReference type="Pfam" id="PF11738"/>
    </source>
</evidence>
<dbReference type="Proteomes" id="UP000625976">
    <property type="component" value="Unassembled WGS sequence"/>
</dbReference>
<keyword evidence="1" id="KW-0175">Coiled coil</keyword>
<dbReference type="Gene3D" id="3.90.640.20">
    <property type="entry name" value="Heat-shock cognate protein, ATPase"/>
    <property type="match status" value="1"/>
</dbReference>
<keyword evidence="4" id="KW-1185">Reference proteome</keyword>
<evidence type="ECO:0000256" key="1">
    <source>
        <dbReference type="SAM" id="Coils"/>
    </source>
</evidence>
<dbReference type="PROSITE" id="PS51257">
    <property type="entry name" value="PROKAR_LIPOPROTEIN"/>
    <property type="match status" value="1"/>
</dbReference>
<feature type="domain" description="DUF3298" evidence="2">
    <location>
        <begin position="198"/>
        <end position="274"/>
    </location>
</feature>
<evidence type="ECO:0000313" key="3">
    <source>
        <dbReference type="EMBL" id="GGG37117.1"/>
    </source>
</evidence>
<gene>
    <name evidence="3" type="ORF">GCM10010976_05990</name>
</gene>
<reference evidence="3" key="1">
    <citation type="journal article" date="2014" name="Int. J. Syst. Evol. Microbiol.">
        <title>Complete genome sequence of Corynebacterium casei LMG S-19264T (=DSM 44701T), isolated from a smear-ripened cheese.</title>
        <authorList>
            <consortium name="US DOE Joint Genome Institute (JGI-PGF)"/>
            <person name="Walter F."/>
            <person name="Albersmeier A."/>
            <person name="Kalinowski J."/>
            <person name="Ruckert C."/>
        </authorList>
    </citation>
    <scope>NUCLEOTIDE SEQUENCE</scope>
    <source>
        <strain evidence="3">CGMCC 1.12751</strain>
    </source>
</reference>
<dbReference type="EMBL" id="BMFQ01000001">
    <property type="protein sequence ID" value="GGG37117.1"/>
    <property type="molecule type" value="Genomic_DNA"/>
</dbReference>
<proteinExistence type="predicted"/>
<comment type="caution">
    <text evidence="3">The sequence shown here is derived from an EMBL/GenBank/DDBJ whole genome shotgun (WGS) entry which is preliminary data.</text>
</comment>
<evidence type="ECO:0000313" key="4">
    <source>
        <dbReference type="Proteomes" id="UP000625976"/>
    </source>
</evidence>
<organism evidence="3 4">
    <name type="scientific">Bizionia arctica</name>
    <dbReference type="NCBI Taxonomy" id="1495645"/>
    <lineage>
        <taxon>Bacteria</taxon>
        <taxon>Pseudomonadati</taxon>
        <taxon>Bacteroidota</taxon>
        <taxon>Flavobacteriia</taxon>
        <taxon>Flavobacteriales</taxon>
        <taxon>Flavobacteriaceae</taxon>
        <taxon>Bizionia</taxon>
    </lineage>
</organism>
<name>A0A917GC79_9FLAO</name>